<proteinExistence type="predicted"/>
<dbReference type="SUPFAM" id="SSF54523">
    <property type="entry name" value="Pili subunits"/>
    <property type="match status" value="1"/>
</dbReference>
<keyword evidence="1" id="KW-1133">Transmembrane helix</keyword>
<dbReference type="HOGENOM" id="CLU_091705_6_0_6"/>
<dbReference type="GO" id="GO:0043683">
    <property type="term" value="P:type IV pilus assembly"/>
    <property type="evidence" value="ECO:0007669"/>
    <property type="project" value="InterPro"/>
</dbReference>
<accession>Q1MYS2</accession>
<dbReference type="EMBL" id="AAQH01000023">
    <property type="protein sequence ID" value="EAT11134.1"/>
    <property type="molecule type" value="Genomic_DNA"/>
</dbReference>
<protein>
    <submittedName>
        <fullName evidence="2">Uncharacterized protein</fullName>
    </submittedName>
</protein>
<evidence type="ECO:0000256" key="1">
    <source>
        <dbReference type="SAM" id="Phobius"/>
    </source>
</evidence>
<evidence type="ECO:0000313" key="3">
    <source>
        <dbReference type="Proteomes" id="UP000004263"/>
    </source>
</evidence>
<dbReference type="STRING" id="207949.RED65_05049"/>
<keyword evidence="3" id="KW-1185">Reference proteome</keyword>
<dbReference type="RefSeq" id="WP_007016736.1">
    <property type="nucleotide sequence ID" value="NZ_AAQH01000023.1"/>
</dbReference>
<comment type="caution">
    <text evidence="2">The sequence shown here is derived from an EMBL/GenBank/DDBJ whole genome shotgun (WGS) entry which is preliminary data.</text>
</comment>
<gene>
    <name evidence="2" type="ORF">RED65_05049</name>
</gene>
<dbReference type="PROSITE" id="PS00409">
    <property type="entry name" value="PROKAR_NTER_METHYL"/>
    <property type="match status" value="1"/>
</dbReference>
<dbReference type="Gene3D" id="3.30.700.10">
    <property type="entry name" value="Glycoprotein, Type 4 Pilin"/>
    <property type="match status" value="1"/>
</dbReference>
<reference evidence="2 3" key="1">
    <citation type="submission" date="2006-03" db="EMBL/GenBank/DDBJ databases">
        <authorList>
            <person name="Pinhassi J."/>
            <person name="Pedros-Alio C."/>
            <person name="Ferriera S."/>
            <person name="Johnson J."/>
            <person name="Kravitz S."/>
            <person name="Halpern A."/>
            <person name="Remington K."/>
            <person name="Beeson K."/>
            <person name="Tran B."/>
            <person name="Rogers Y.-H."/>
            <person name="Friedman R."/>
            <person name="Venter J.C."/>
        </authorList>
    </citation>
    <scope>NUCLEOTIDE SEQUENCE [LARGE SCALE GENOMIC DNA]</scope>
    <source>
        <strain evidence="2 3">RED65</strain>
    </source>
</reference>
<dbReference type="AlphaFoldDB" id="Q1MYS2"/>
<dbReference type="NCBIfam" id="TIGR02532">
    <property type="entry name" value="IV_pilin_GFxxxE"/>
    <property type="match status" value="1"/>
</dbReference>
<feature type="transmembrane region" description="Helical" evidence="1">
    <location>
        <begin position="12"/>
        <end position="29"/>
    </location>
</feature>
<dbReference type="OrthoDB" id="5296638at2"/>
<dbReference type="Pfam" id="PF16732">
    <property type="entry name" value="ComP_DUS"/>
    <property type="match status" value="1"/>
</dbReference>
<dbReference type="InterPro" id="IPR012902">
    <property type="entry name" value="N_methyl_site"/>
</dbReference>
<keyword evidence="1" id="KW-0472">Membrane</keyword>
<dbReference type="Proteomes" id="UP000004263">
    <property type="component" value="Unassembled WGS sequence"/>
</dbReference>
<dbReference type="Pfam" id="PF07963">
    <property type="entry name" value="N_methyl"/>
    <property type="match status" value="1"/>
</dbReference>
<organism evidence="2 3">
    <name type="scientific">Bermanella marisrubri</name>
    <dbReference type="NCBI Taxonomy" id="207949"/>
    <lineage>
        <taxon>Bacteria</taxon>
        <taxon>Pseudomonadati</taxon>
        <taxon>Pseudomonadota</taxon>
        <taxon>Gammaproteobacteria</taxon>
        <taxon>Oceanospirillales</taxon>
        <taxon>Oceanospirillaceae</taxon>
        <taxon>Bermanella</taxon>
    </lineage>
</organism>
<evidence type="ECO:0000313" key="2">
    <source>
        <dbReference type="EMBL" id="EAT11134.1"/>
    </source>
</evidence>
<dbReference type="InterPro" id="IPR045584">
    <property type="entry name" value="Pilin-like"/>
</dbReference>
<keyword evidence="1" id="KW-0812">Transmembrane</keyword>
<name>Q1MYS2_9GAMM</name>
<dbReference type="InterPro" id="IPR031982">
    <property type="entry name" value="PilE-like"/>
</dbReference>
<sequence length="134" mass="14157">MVSSGQKGFSLIELMIVLAIIGILAAVIIPNQSATVNRASRGDGMGTLLDVMRAQENHFANDFTYTTDLTDLNLSDPYVSGDYSISASKCDDGSDLTACVKLTATAQGGQAADGNLTLNSRGEKTHNGTNKWIK</sequence>